<dbReference type="Pfam" id="PF03372">
    <property type="entry name" value="Exo_endo_phos"/>
    <property type="match status" value="1"/>
</dbReference>
<proteinExistence type="predicted"/>
<dbReference type="GO" id="GO:0004519">
    <property type="term" value="F:endonuclease activity"/>
    <property type="evidence" value="ECO:0007669"/>
    <property type="project" value="UniProtKB-KW"/>
</dbReference>
<dbReference type="InterPro" id="IPR051916">
    <property type="entry name" value="GPI-anchor_lipid_remodeler"/>
</dbReference>
<dbReference type="PANTHER" id="PTHR14859">
    <property type="entry name" value="CALCOFLUOR WHITE HYPERSENSITIVE PROTEIN PRECURSOR"/>
    <property type="match status" value="1"/>
</dbReference>
<evidence type="ECO:0000313" key="3">
    <source>
        <dbReference type="EMBL" id="WHF50732.1"/>
    </source>
</evidence>
<evidence type="ECO:0000259" key="2">
    <source>
        <dbReference type="Pfam" id="PF03372"/>
    </source>
</evidence>
<dbReference type="SUPFAM" id="SSF56219">
    <property type="entry name" value="DNase I-like"/>
    <property type="match status" value="1"/>
</dbReference>
<keyword evidence="3" id="KW-0540">Nuclease</keyword>
<keyword evidence="1" id="KW-1133">Transmembrane helix</keyword>
<protein>
    <submittedName>
        <fullName evidence="3">Endonuclease/exonuclease/phosphatase family protein</fullName>
    </submittedName>
</protein>
<dbReference type="EMBL" id="CP124855">
    <property type="protein sequence ID" value="WHF50732.1"/>
    <property type="molecule type" value="Genomic_DNA"/>
</dbReference>
<dbReference type="InterPro" id="IPR005135">
    <property type="entry name" value="Endo/exonuclease/phosphatase"/>
</dbReference>
<dbReference type="Proteomes" id="UP001241656">
    <property type="component" value="Chromosome"/>
</dbReference>
<sequence length="326" mass="37366">MKILRFGLILIHLFIIVLLGGTVLNGYVSPKVFPYLNLLSLAFPVLMILNIILCVFWIFLWKKRALFFIAITLMIIMPIRRWVNWTEKVAEKPNLKIVTLNIKGGAIGGHKKIGEYLEKTNADIIFGQEYGSEFNVPNYPYQSDKYEIVALNSKTEIVKQGKIATTGNGNAFFADIKFNGKIIRVINVYLNPFSFDKQMVKPVEDLQKNKTKIKDIIKKLVPTFKIHQKEIVDIRKAIDDSPYPVILAGDFNSVPNSYEYYELGRGLKDAFAEVGRGSSTSFHDYKFPIRIDYIFTSKEIKPISYHVDRSVKLSDHFPVIAEFKID</sequence>
<feature type="transmembrane region" description="Helical" evidence="1">
    <location>
        <begin position="35"/>
        <end position="59"/>
    </location>
</feature>
<gene>
    <name evidence="3" type="ORF">QGN23_09825</name>
</gene>
<keyword evidence="4" id="KW-1185">Reference proteome</keyword>
<keyword evidence="1" id="KW-0472">Membrane</keyword>
<organism evidence="3 4">
    <name type="scientific">Chryseobacterium gotjawalense</name>
    <dbReference type="NCBI Taxonomy" id="3042315"/>
    <lineage>
        <taxon>Bacteria</taxon>
        <taxon>Pseudomonadati</taxon>
        <taxon>Bacteroidota</taxon>
        <taxon>Flavobacteriia</taxon>
        <taxon>Flavobacteriales</taxon>
        <taxon>Weeksellaceae</taxon>
        <taxon>Chryseobacterium group</taxon>
        <taxon>Chryseobacterium</taxon>
    </lineage>
</organism>
<dbReference type="Gene3D" id="3.60.10.10">
    <property type="entry name" value="Endonuclease/exonuclease/phosphatase"/>
    <property type="match status" value="1"/>
</dbReference>
<name>A0ABY8R9V2_9FLAO</name>
<keyword evidence="3" id="KW-0378">Hydrolase</keyword>
<evidence type="ECO:0000313" key="4">
    <source>
        <dbReference type="Proteomes" id="UP001241656"/>
    </source>
</evidence>
<accession>A0ABY8R9V2</accession>
<reference evidence="3 4" key="1">
    <citation type="submission" date="2023-05" db="EMBL/GenBank/DDBJ databases">
        <title>Genomic insight into Chryseobacterium sp. wdc7 isolated forest soil (Gotjawal).</title>
        <authorList>
            <person name="Park S.-J."/>
        </authorList>
    </citation>
    <scope>NUCLEOTIDE SEQUENCE [LARGE SCALE GENOMIC DNA]</scope>
    <source>
        <strain evidence="4">wdc7</strain>
    </source>
</reference>
<feature type="domain" description="Endonuclease/exonuclease/phosphatase" evidence="2">
    <location>
        <begin position="99"/>
        <end position="316"/>
    </location>
</feature>
<dbReference type="RefSeq" id="WP_282904138.1">
    <property type="nucleotide sequence ID" value="NZ_CP124855.1"/>
</dbReference>
<feature type="transmembrane region" description="Helical" evidence="1">
    <location>
        <begin position="6"/>
        <end position="28"/>
    </location>
</feature>
<keyword evidence="3" id="KW-0255">Endonuclease</keyword>
<keyword evidence="1" id="KW-0812">Transmembrane</keyword>
<evidence type="ECO:0000256" key="1">
    <source>
        <dbReference type="SAM" id="Phobius"/>
    </source>
</evidence>
<dbReference type="CDD" id="cd09084">
    <property type="entry name" value="EEP-2"/>
    <property type="match status" value="1"/>
</dbReference>
<feature type="transmembrane region" description="Helical" evidence="1">
    <location>
        <begin position="65"/>
        <end position="83"/>
    </location>
</feature>
<dbReference type="PANTHER" id="PTHR14859:SF1">
    <property type="entry name" value="PGAP2-INTERACTING PROTEIN"/>
    <property type="match status" value="1"/>
</dbReference>
<dbReference type="InterPro" id="IPR036691">
    <property type="entry name" value="Endo/exonu/phosph_ase_sf"/>
</dbReference>